<dbReference type="InterPro" id="IPR024442">
    <property type="entry name" value="Transposase_Zn_ribbon"/>
</dbReference>
<protein>
    <submittedName>
        <fullName evidence="2">Transposase of ISCARN83, IS1595 family ISNwi1 group</fullName>
    </submittedName>
</protein>
<dbReference type="PANTHER" id="PTHR47163">
    <property type="entry name" value="DDE_TNP_IS1595 DOMAIN-CONTAINING PROTEIN"/>
    <property type="match status" value="1"/>
</dbReference>
<name>E6QIN7_9ZZZZ</name>
<dbReference type="SMART" id="SM01126">
    <property type="entry name" value="DDE_Tnp_IS1595"/>
    <property type="match status" value="1"/>
</dbReference>
<comment type="caution">
    <text evidence="2">The sequence shown here is derived from an EMBL/GenBank/DDBJ whole genome shotgun (WGS) entry which is preliminary data.</text>
</comment>
<dbReference type="InterPro" id="IPR024445">
    <property type="entry name" value="Tnp_ISXO2-like"/>
</dbReference>
<dbReference type="EMBL" id="CABQ01000064">
    <property type="protein sequence ID" value="CBI07103.1"/>
    <property type="molecule type" value="Genomic_DNA"/>
</dbReference>
<sequence>MNRWQTVKPEQKYTVTMFDREFPSEDACLEYVKEQRFPGGVALCVNCKVERKHYRVSARTSYACHACGNHIYPLAGTIFHKSTTSLRTWFLVIRLMASTRVGISAKHIQRETGVTYKTAWRMMKQVRKLMEDRITLSGPVEIDEAEFGGADSNKPKHLRGKAKMTALGIVERGGRVVAQIVPNITALTLCSSIAETVEPDSPVFTDLMHSYNPLGVQFEHQTVNHSVTYVDGPAHTNTIDGFWSLVKRGITGVYYQVGAEYLQSYLNEYAFRYNRRKVMRPMFSLLAERTVTQVCPSAREQKLLGS</sequence>
<dbReference type="PANTHER" id="PTHR47163:SF2">
    <property type="entry name" value="SI:DKEY-17M8.2"/>
    <property type="match status" value="1"/>
</dbReference>
<dbReference type="Pfam" id="PF12762">
    <property type="entry name" value="DDE_Tnp_IS1595"/>
    <property type="match status" value="1"/>
</dbReference>
<proteinExistence type="predicted"/>
<feature type="domain" description="ISXO2-like transposase" evidence="1">
    <location>
        <begin position="135"/>
        <end position="274"/>
    </location>
</feature>
<reference evidence="2" key="1">
    <citation type="submission" date="2009-10" db="EMBL/GenBank/DDBJ databases">
        <title>Diversity of trophic interactions inside an arsenic-rich microbial ecosystem.</title>
        <authorList>
            <person name="Bertin P.N."/>
            <person name="Heinrich-Salmeron A."/>
            <person name="Pelletier E."/>
            <person name="Goulhen-Chollet F."/>
            <person name="Arsene-Ploetze F."/>
            <person name="Gallien S."/>
            <person name="Calteau A."/>
            <person name="Vallenet D."/>
            <person name="Casiot C."/>
            <person name="Chane-Woon-Ming B."/>
            <person name="Giloteaux L."/>
            <person name="Barakat M."/>
            <person name="Bonnefoy V."/>
            <person name="Bruneel O."/>
            <person name="Chandler M."/>
            <person name="Cleiss J."/>
            <person name="Duran R."/>
            <person name="Elbaz-Poulichet F."/>
            <person name="Fonknechten N."/>
            <person name="Lauga B."/>
            <person name="Mornico D."/>
            <person name="Ortet P."/>
            <person name="Schaeffer C."/>
            <person name="Siguier P."/>
            <person name="Alexander Thil Smith A."/>
            <person name="Van Dorsselaer A."/>
            <person name="Weissenbach J."/>
            <person name="Medigue C."/>
            <person name="Le Paslier D."/>
        </authorList>
    </citation>
    <scope>NUCLEOTIDE SEQUENCE</scope>
</reference>
<dbReference type="AlphaFoldDB" id="E6QIN7"/>
<dbReference type="InterPro" id="IPR053164">
    <property type="entry name" value="IS1016-like_transposase"/>
</dbReference>
<gene>
    <name evidence="2" type="ORF">CARN6_0417</name>
</gene>
<dbReference type="Pfam" id="PF12760">
    <property type="entry name" value="Zn_ribbon_IS1595"/>
    <property type="match status" value="1"/>
</dbReference>
<dbReference type="NCBIfam" id="NF033547">
    <property type="entry name" value="transpos_IS1595"/>
    <property type="match status" value="1"/>
</dbReference>
<evidence type="ECO:0000259" key="1">
    <source>
        <dbReference type="SMART" id="SM01126"/>
    </source>
</evidence>
<accession>E6QIN7</accession>
<evidence type="ECO:0000313" key="2">
    <source>
        <dbReference type="EMBL" id="CBI07103.1"/>
    </source>
</evidence>
<organism evidence="2">
    <name type="scientific">mine drainage metagenome</name>
    <dbReference type="NCBI Taxonomy" id="410659"/>
    <lineage>
        <taxon>unclassified sequences</taxon>
        <taxon>metagenomes</taxon>
        <taxon>ecological metagenomes</taxon>
    </lineage>
</organism>